<dbReference type="SUPFAM" id="SSF55874">
    <property type="entry name" value="ATPase domain of HSP90 chaperone/DNA topoisomerase II/histidine kinase"/>
    <property type="match status" value="1"/>
</dbReference>
<reference evidence="12 13" key="1">
    <citation type="journal article" date="2023" name="Microbiol. Resour. Announc.">
        <title>Complete Genome Sequence of Imperialibacter roseus strain P4T.</title>
        <authorList>
            <person name="Tizabi D.R."/>
            <person name="Bachvaroff T."/>
            <person name="Hill R.T."/>
        </authorList>
    </citation>
    <scope>NUCLEOTIDE SEQUENCE [LARGE SCALE GENOMIC DNA]</scope>
    <source>
        <strain evidence="12 13">P4T</strain>
    </source>
</reference>
<dbReference type="SUPFAM" id="SSF46689">
    <property type="entry name" value="Homeodomain-like"/>
    <property type="match status" value="1"/>
</dbReference>
<feature type="domain" description="HTH araC/xylS-type" evidence="9">
    <location>
        <begin position="1212"/>
        <end position="1310"/>
    </location>
</feature>
<dbReference type="Gene3D" id="1.10.287.130">
    <property type="match status" value="1"/>
</dbReference>
<dbReference type="SMART" id="SM00388">
    <property type="entry name" value="HisKA"/>
    <property type="match status" value="1"/>
</dbReference>
<evidence type="ECO:0000256" key="8">
    <source>
        <dbReference type="SAM" id="SignalP"/>
    </source>
</evidence>
<dbReference type="CDD" id="cd00082">
    <property type="entry name" value="HisKA"/>
    <property type="match status" value="1"/>
</dbReference>
<evidence type="ECO:0000259" key="9">
    <source>
        <dbReference type="PROSITE" id="PS01124"/>
    </source>
</evidence>
<dbReference type="InterPro" id="IPR001789">
    <property type="entry name" value="Sig_transdc_resp-reg_receiver"/>
</dbReference>
<dbReference type="RefSeq" id="WP_317487532.1">
    <property type="nucleotide sequence ID" value="NZ_CP136051.1"/>
</dbReference>
<dbReference type="CDD" id="cd17574">
    <property type="entry name" value="REC_OmpR"/>
    <property type="match status" value="1"/>
</dbReference>
<keyword evidence="8" id="KW-0732">Signal</keyword>
<feature type="domain" description="Histidine kinase" evidence="10">
    <location>
        <begin position="808"/>
        <end position="1030"/>
    </location>
</feature>
<comment type="catalytic activity">
    <reaction evidence="1">
        <text>ATP + protein L-histidine = ADP + protein N-phospho-L-histidine.</text>
        <dbReference type="EC" id="2.7.13.3"/>
    </reaction>
</comment>
<keyword evidence="13" id="KW-1185">Reference proteome</keyword>
<gene>
    <name evidence="12" type="ORF">RT717_16745</name>
</gene>
<evidence type="ECO:0000259" key="11">
    <source>
        <dbReference type="PROSITE" id="PS50110"/>
    </source>
</evidence>
<feature type="compositionally biased region" description="Basic and acidic residues" evidence="7">
    <location>
        <begin position="1045"/>
        <end position="1057"/>
    </location>
</feature>
<dbReference type="InterPro" id="IPR015943">
    <property type="entry name" value="WD40/YVTN_repeat-like_dom_sf"/>
</dbReference>
<dbReference type="InterPro" id="IPR004358">
    <property type="entry name" value="Sig_transdc_His_kin-like_C"/>
</dbReference>
<evidence type="ECO:0000313" key="12">
    <source>
        <dbReference type="EMBL" id="WOK04731.1"/>
    </source>
</evidence>
<keyword evidence="12" id="KW-0547">Nucleotide-binding</keyword>
<dbReference type="InterPro" id="IPR005467">
    <property type="entry name" value="His_kinase_dom"/>
</dbReference>
<feature type="region of interest" description="Disordered" evidence="7">
    <location>
        <begin position="1035"/>
        <end position="1057"/>
    </location>
</feature>
<keyword evidence="12" id="KW-0067">ATP-binding</keyword>
<dbReference type="Proteomes" id="UP001302349">
    <property type="component" value="Chromosome"/>
</dbReference>
<dbReference type="Gene3D" id="3.30.565.10">
    <property type="entry name" value="Histidine kinase-like ATPase, C-terminal domain"/>
    <property type="match status" value="1"/>
</dbReference>
<dbReference type="PANTHER" id="PTHR43547:SF2">
    <property type="entry name" value="HYBRID SIGNAL TRANSDUCTION HISTIDINE KINASE C"/>
    <property type="match status" value="1"/>
</dbReference>
<evidence type="ECO:0000256" key="6">
    <source>
        <dbReference type="PROSITE-ProRule" id="PRU00169"/>
    </source>
</evidence>
<name>A0ABZ0ILT7_9BACT</name>
<protein>
    <recommendedName>
        <fullName evidence="2">histidine kinase</fullName>
        <ecNumber evidence="2">2.7.13.3</ecNumber>
    </recommendedName>
</protein>
<dbReference type="PROSITE" id="PS01124">
    <property type="entry name" value="HTH_ARAC_FAMILY_2"/>
    <property type="match status" value="1"/>
</dbReference>
<dbReference type="SUPFAM" id="SSF52172">
    <property type="entry name" value="CheY-like"/>
    <property type="match status" value="1"/>
</dbReference>
<keyword evidence="4" id="KW-0805">Transcription regulation</keyword>
<dbReference type="Pfam" id="PF07494">
    <property type="entry name" value="Reg_prop"/>
    <property type="match status" value="2"/>
</dbReference>
<evidence type="ECO:0000256" key="1">
    <source>
        <dbReference type="ARBA" id="ARBA00000085"/>
    </source>
</evidence>
<evidence type="ECO:0000256" key="3">
    <source>
        <dbReference type="ARBA" id="ARBA00022553"/>
    </source>
</evidence>
<dbReference type="PROSITE" id="PS50110">
    <property type="entry name" value="RESPONSE_REGULATORY"/>
    <property type="match status" value="1"/>
</dbReference>
<dbReference type="GO" id="GO:0005524">
    <property type="term" value="F:ATP binding"/>
    <property type="evidence" value="ECO:0007669"/>
    <property type="project" value="UniProtKB-KW"/>
</dbReference>
<dbReference type="PRINTS" id="PR00344">
    <property type="entry name" value="BCTRLSENSOR"/>
</dbReference>
<dbReference type="InterPro" id="IPR011123">
    <property type="entry name" value="Y_Y_Y"/>
</dbReference>
<dbReference type="InterPro" id="IPR036890">
    <property type="entry name" value="HATPase_C_sf"/>
</dbReference>
<dbReference type="PROSITE" id="PS50109">
    <property type="entry name" value="HIS_KIN"/>
    <property type="match status" value="1"/>
</dbReference>
<dbReference type="SUPFAM" id="SSF63829">
    <property type="entry name" value="Calcium-dependent phosphotriesterase"/>
    <property type="match status" value="1"/>
</dbReference>
<dbReference type="CDD" id="cd16922">
    <property type="entry name" value="HATPase_EvgS-ArcB-TorS-like"/>
    <property type="match status" value="1"/>
</dbReference>
<feature type="compositionally biased region" description="Polar residues" evidence="7">
    <location>
        <begin position="1035"/>
        <end position="1044"/>
    </location>
</feature>
<dbReference type="Pfam" id="PF00512">
    <property type="entry name" value="HisKA"/>
    <property type="match status" value="1"/>
</dbReference>
<dbReference type="InterPro" id="IPR003661">
    <property type="entry name" value="HisK_dim/P_dom"/>
</dbReference>
<evidence type="ECO:0000256" key="5">
    <source>
        <dbReference type="ARBA" id="ARBA00023163"/>
    </source>
</evidence>
<dbReference type="SMART" id="SM00387">
    <property type="entry name" value="HATPase_c"/>
    <property type="match status" value="1"/>
</dbReference>
<dbReference type="Pfam" id="PF07495">
    <property type="entry name" value="Y_Y_Y"/>
    <property type="match status" value="1"/>
</dbReference>
<organism evidence="12 13">
    <name type="scientific">Imperialibacter roseus</name>
    <dbReference type="NCBI Taxonomy" id="1324217"/>
    <lineage>
        <taxon>Bacteria</taxon>
        <taxon>Pseudomonadati</taxon>
        <taxon>Bacteroidota</taxon>
        <taxon>Cytophagia</taxon>
        <taxon>Cytophagales</taxon>
        <taxon>Flammeovirgaceae</taxon>
        <taxon>Imperialibacter</taxon>
    </lineage>
</organism>
<evidence type="ECO:0000256" key="4">
    <source>
        <dbReference type="ARBA" id="ARBA00023015"/>
    </source>
</evidence>
<dbReference type="InterPro" id="IPR009057">
    <property type="entry name" value="Homeodomain-like_sf"/>
</dbReference>
<dbReference type="InterPro" id="IPR013783">
    <property type="entry name" value="Ig-like_fold"/>
</dbReference>
<dbReference type="SMART" id="SM00342">
    <property type="entry name" value="HTH_ARAC"/>
    <property type="match status" value="1"/>
</dbReference>
<accession>A0ABZ0ILT7</accession>
<evidence type="ECO:0000256" key="2">
    <source>
        <dbReference type="ARBA" id="ARBA00012438"/>
    </source>
</evidence>
<evidence type="ECO:0000313" key="13">
    <source>
        <dbReference type="Proteomes" id="UP001302349"/>
    </source>
</evidence>
<dbReference type="EMBL" id="CP136051">
    <property type="protein sequence ID" value="WOK04731.1"/>
    <property type="molecule type" value="Genomic_DNA"/>
</dbReference>
<sequence>MLKHCLLILTLLFCGATRLPAQQPLFVNYQKFDPENGLPQSYVTGIVQDSIGFLWISTLDGLVRYDGSSFQTLRQLSSDTVGLSSNRIHRMLLDKNGQLVIKHVVGPVDYLNPKTFSIKRAIEPNAIYSADNMGTHWRNLEELMHDGNANWLHVSLNESFEIIDSTSNGLATYSKVLYEREKFDFYSFRITPSGMLYLLTPEGLKIYESPNALPETISLPLKVDLSASIRKRPTLFGKGDNDLLIGCKEGLLHFNNISKEFDLIQIEVAHLVNAFPTYLITEDRLGRPIFVFQRQVYRLEPNNQVSWLWKNPGSFDISALFVDRTNTLWIGMDADGLYKVNLELPGFTSYLYSDNFVTDVLEREVKVSKDHVASLGYDKVTPYYFRYYYLDSETLVFGVENSPNTPGIFKLNAGSITPFYHPKFLPDAFTLSPDNDLYLVDSVASIFHFKPVDQSLTKLKSNVPDSAHNIVVDLLADEKFLWVGTSIGGIYQIRNGEVVQHIKPNGKHSINTVRFDERNPDYLWIGTLGGGLLKWSKSQNKLLASYTTNNGLPNNTINCIVPDNLGNIWMSTNIGVSRFNPETERITNYTKADGLVETEFNRHHQMLLPDGRIAMGGTNGYSVFDPRTFVADTSNTQVILSALFINDQPVLAGNRSPFSAAMLDELILPYDSNTISFEFAPVQYNSPEKNRLRYQLVGFDQNWVEIGNERKFRFAQLPHGKYTLRVVSTNTSDIWSEHVKEVKVTILPPPWRTWWAYLSYALLALLIIRAIWQVYKNRLREKQEAEFNLREAARLREMDELKTRFFSNVTHEFRTPLTLILSPLEKQLADPGVSPSIKPLLDNNYRHARQLLNLVNQLLDISKIEGKQMPVSNSTGDLNQFVEACVGAFHAEALSKGIDLTFRTSATEGYFLFDSGKWENIIYNLLGNAIKFISPGKKNAKVMLTLGPASQQDFVELCIEDTGLGIAHDQLDHIFERFYQVDGSSTRQHEGTGIGLALVKELVDLLEGTIKVESQLGKGTTFTLVLPAQKISESAHQLPTNTSPVKKETTMADSGDREEPVSMPVLLVVEDNAELRSFIKEGLSSHGHILEASNGKSAWNLLINELPDIVISDVMMPQMNGFELCQLSKQDPRTAHINFILLTAKASQSAKIEGLESGADEYLTKPFNMQELELRVKNLLQEQSNLRKYLLDKVFPKSPESGVDHVDDVFVKQLQKSLDEKLDDTSLNVEALAETVSMSKSSLNRKLKAILNISTKDFIKQYRLKKATTLLLAGHPVSQVSYIVGFDTPSYFGQCFKEQFHLTPSEFVKAHNKPKIEIN</sequence>
<dbReference type="InterPro" id="IPR011006">
    <property type="entry name" value="CheY-like_superfamily"/>
</dbReference>
<proteinExistence type="predicted"/>
<dbReference type="Gene3D" id="2.60.40.10">
    <property type="entry name" value="Immunoglobulins"/>
    <property type="match status" value="1"/>
</dbReference>
<dbReference type="Pfam" id="PF00072">
    <property type="entry name" value="Response_reg"/>
    <property type="match status" value="1"/>
</dbReference>
<dbReference type="Pfam" id="PF02518">
    <property type="entry name" value="HATPase_c"/>
    <property type="match status" value="1"/>
</dbReference>
<feature type="modified residue" description="4-aspartylphosphate" evidence="6">
    <location>
        <position position="1113"/>
    </location>
</feature>
<dbReference type="PANTHER" id="PTHR43547">
    <property type="entry name" value="TWO-COMPONENT HISTIDINE KINASE"/>
    <property type="match status" value="1"/>
</dbReference>
<keyword evidence="5" id="KW-0804">Transcription</keyword>
<dbReference type="SUPFAM" id="SSF101898">
    <property type="entry name" value="NHL repeat"/>
    <property type="match status" value="1"/>
</dbReference>
<feature type="chain" id="PRO_5047235339" description="histidine kinase" evidence="8">
    <location>
        <begin position="22"/>
        <end position="1319"/>
    </location>
</feature>
<dbReference type="Gene3D" id="1.10.10.60">
    <property type="entry name" value="Homeodomain-like"/>
    <property type="match status" value="1"/>
</dbReference>
<evidence type="ECO:0000259" key="10">
    <source>
        <dbReference type="PROSITE" id="PS50109"/>
    </source>
</evidence>
<feature type="signal peptide" evidence="8">
    <location>
        <begin position="1"/>
        <end position="21"/>
    </location>
</feature>
<dbReference type="InterPro" id="IPR018060">
    <property type="entry name" value="HTH_AraC"/>
</dbReference>
<keyword evidence="3 6" id="KW-0597">Phosphoprotein</keyword>
<dbReference type="Pfam" id="PF12833">
    <property type="entry name" value="HTH_18"/>
    <property type="match status" value="1"/>
</dbReference>
<dbReference type="EC" id="2.7.13.3" evidence="2"/>
<feature type="domain" description="Response regulatory" evidence="11">
    <location>
        <begin position="1065"/>
        <end position="1180"/>
    </location>
</feature>
<dbReference type="SUPFAM" id="SSF47384">
    <property type="entry name" value="Homodimeric domain of signal transducing histidine kinase"/>
    <property type="match status" value="1"/>
</dbReference>
<dbReference type="Gene3D" id="3.40.50.2300">
    <property type="match status" value="1"/>
</dbReference>
<dbReference type="InterPro" id="IPR003594">
    <property type="entry name" value="HATPase_dom"/>
</dbReference>
<dbReference type="Gene3D" id="2.130.10.10">
    <property type="entry name" value="YVTN repeat-like/Quinoprotein amine dehydrogenase"/>
    <property type="match status" value="2"/>
</dbReference>
<dbReference type="InterPro" id="IPR011110">
    <property type="entry name" value="Reg_prop"/>
</dbReference>
<dbReference type="InterPro" id="IPR036097">
    <property type="entry name" value="HisK_dim/P_sf"/>
</dbReference>
<evidence type="ECO:0000256" key="7">
    <source>
        <dbReference type="SAM" id="MobiDB-lite"/>
    </source>
</evidence>
<dbReference type="SMART" id="SM00448">
    <property type="entry name" value="REC"/>
    <property type="match status" value="1"/>
</dbReference>